<comment type="caution">
    <text evidence="1">The sequence shown here is derived from an EMBL/GenBank/DDBJ whole genome shotgun (WGS) entry which is preliminary data.</text>
</comment>
<name>A0A1F6EQY0_9BACT</name>
<proteinExistence type="predicted"/>
<gene>
    <name evidence="1" type="ORF">A3A34_00040</name>
</gene>
<accession>A0A1F6EQY0</accession>
<sequence>MEVAYDMKNQKSKIKNQNDGADFALQNLRSNSLRRFAALRNFDIYTLLVCAENALCLCTGLNRRNRDLSARWARLFQKKRHGSARQSTRVCAQGLDEPTFLHFAFRAERGFTLLLTALVSAIVVSLGISIFSLSQKEIILSSIGRESQFAFYAADSSAECALYLDIRHASFGSTPPASPPTCDGQTLITSGHSLILPYTVTFQYAPNGLCADVRVTKNSIHPRTLINADGYNVPCGEVSTSPRALQRSVEMRY</sequence>
<dbReference type="STRING" id="1798507.A3A34_00040"/>
<dbReference type="AlphaFoldDB" id="A0A1F6EQY0"/>
<reference evidence="1 2" key="1">
    <citation type="journal article" date="2016" name="Nat. Commun.">
        <title>Thousands of microbial genomes shed light on interconnected biogeochemical processes in an aquifer system.</title>
        <authorList>
            <person name="Anantharaman K."/>
            <person name="Brown C.T."/>
            <person name="Hug L.A."/>
            <person name="Sharon I."/>
            <person name="Castelle C.J."/>
            <person name="Probst A.J."/>
            <person name="Thomas B.C."/>
            <person name="Singh A."/>
            <person name="Wilkins M.J."/>
            <person name="Karaoz U."/>
            <person name="Brodie E.L."/>
            <person name="Williams K.H."/>
            <person name="Hubbard S.S."/>
            <person name="Banfield J.F."/>
        </authorList>
    </citation>
    <scope>NUCLEOTIDE SEQUENCE [LARGE SCALE GENOMIC DNA]</scope>
</reference>
<dbReference type="EMBL" id="MFLU01000006">
    <property type="protein sequence ID" value="OGG76028.1"/>
    <property type="molecule type" value="Genomic_DNA"/>
</dbReference>
<dbReference type="Proteomes" id="UP000178587">
    <property type="component" value="Unassembled WGS sequence"/>
</dbReference>
<evidence type="ECO:0000313" key="1">
    <source>
        <dbReference type="EMBL" id="OGG76028.1"/>
    </source>
</evidence>
<evidence type="ECO:0000313" key="2">
    <source>
        <dbReference type="Proteomes" id="UP000178587"/>
    </source>
</evidence>
<organism evidence="1 2">
    <name type="scientific">Candidatus Kaiserbacteria bacterium RIFCSPLOWO2_01_FULL_50_24</name>
    <dbReference type="NCBI Taxonomy" id="1798507"/>
    <lineage>
        <taxon>Bacteria</taxon>
        <taxon>Candidatus Kaiseribacteriota</taxon>
    </lineage>
</organism>
<evidence type="ECO:0008006" key="3">
    <source>
        <dbReference type="Google" id="ProtNLM"/>
    </source>
</evidence>
<protein>
    <recommendedName>
        <fullName evidence="3">Type 4 fimbrial biogenesis protein PilX N-terminal domain-containing protein</fullName>
    </recommendedName>
</protein>